<evidence type="ECO:0000256" key="2">
    <source>
        <dbReference type="ARBA" id="ARBA00022723"/>
    </source>
</evidence>
<dbReference type="SUPFAM" id="SSF54862">
    <property type="entry name" value="4Fe-4S ferredoxins"/>
    <property type="match status" value="1"/>
</dbReference>
<dbReference type="PROSITE" id="PS51379">
    <property type="entry name" value="4FE4S_FER_2"/>
    <property type="match status" value="2"/>
</dbReference>
<evidence type="ECO:0000256" key="3">
    <source>
        <dbReference type="ARBA" id="ARBA00022737"/>
    </source>
</evidence>
<dbReference type="InterPro" id="IPR050157">
    <property type="entry name" value="PSI_iron-sulfur_center"/>
</dbReference>
<dbReference type="Pfam" id="PF12838">
    <property type="entry name" value="Fer4_7"/>
    <property type="match status" value="1"/>
</dbReference>
<evidence type="ECO:0000256" key="4">
    <source>
        <dbReference type="ARBA" id="ARBA00023004"/>
    </source>
</evidence>
<comment type="caution">
    <text evidence="8">The sequence shown here is derived from an EMBL/GenBank/DDBJ whole genome shotgun (WGS) entry which is preliminary data.</text>
</comment>
<dbReference type="GO" id="GO:0016020">
    <property type="term" value="C:membrane"/>
    <property type="evidence" value="ECO:0007669"/>
    <property type="project" value="InterPro"/>
</dbReference>
<dbReference type="EMBL" id="DTGR01000106">
    <property type="protein sequence ID" value="HHS29345.1"/>
    <property type="molecule type" value="Genomic_DNA"/>
</dbReference>
<organism evidence="8">
    <name type="scientific">Desulfobacca acetoxidans</name>
    <dbReference type="NCBI Taxonomy" id="60893"/>
    <lineage>
        <taxon>Bacteria</taxon>
        <taxon>Pseudomonadati</taxon>
        <taxon>Thermodesulfobacteriota</taxon>
        <taxon>Desulfobaccia</taxon>
        <taxon>Desulfobaccales</taxon>
        <taxon>Desulfobaccaceae</taxon>
        <taxon>Desulfobacca</taxon>
    </lineage>
</organism>
<evidence type="ECO:0000313" key="8">
    <source>
        <dbReference type="EMBL" id="HHS29345.1"/>
    </source>
</evidence>
<dbReference type="SUPFAM" id="SSF54292">
    <property type="entry name" value="2Fe-2S ferredoxin-like"/>
    <property type="match status" value="1"/>
</dbReference>
<keyword evidence="2" id="KW-0479">Metal-binding</keyword>
<dbReference type="GO" id="GO:0046872">
    <property type="term" value="F:metal ion binding"/>
    <property type="evidence" value="ECO:0007669"/>
    <property type="project" value="UniProtKB-KW"/>
</dbReference>
<dbReference type="InterPro" id="IPR036010">
    <property type="entry name" value="2Fe-2S_ferredoxin-like_sf"/>
</dbReference>
<dbReference type="Gene3D" id="3.30.70.20">
    <property type="match status" value="1"/>
</dbReference>
<dbReference type="InterPro" id="IPR017896">
    <property type="entry name" value="4Fe4S_Fe-S-bd"/>
</dbReference>
<dbReference type="PANTHER" id="PTHR24960">
    <property type="entry name" value="PHOTOSYSTEM I IRON-SULFUR CENTER-RELATED"/>
    <property type="match status" value="1"/>
</dbReference>
<dbReference type="Pfam" id="PF13510">
    <property type="entry name" value="Fer2_4"/>
    <property type="match status" value="1"/>
</dbReference>
<dbReference type="PANTHER" id="PTHR24960:SF84">
    <property type="entry name" value="HYDROGENASE SUBUNIT"/>
    <property type="match status" value="1"/>
</dbReference>
<protein>
    <submittedName>
        <fullName evidence="8">2Fe-2S iron-sulfur cluster binding domain-containing protein</fullName>
    </submittedName>
</protein>
<keyword evidence="5" id="KW-0411">Iron-sulfur</keyword>
<dbReference type="GO" id="GO:0008137">
    <property type="term" value="F:NADH dehydrogenase (ubiquinone) activity"/>
    <property type="evidence" value="ECO:0007669"/>
    <property type="project" value="InterPro"/>
</dbReference>
<name>A0A7V6A354_9BACT</name>
<reference evidence="8" key="1">
    <citation type="journal article" date="2020" name="mSystems">
        <title>Genome- and Community-Level Interaction Insights into Carbon Utilization and Element Cycling Functions of Hydrothermarchaeota in Hydrothermal Sediment.</title>
        <authorList>
            <person name="Zhou Z."/>
            <person name="Liu Y."/>
            <person name="Xu W."/>
            <person name="Pan J."/>
            <person name="Luo Z.H."/>
            <person name="Li M."/>
        </authorList>
    </citation>
    <scope>NUCLEOTIDE SEQUENCE [LARGE SCALE GENOMIC DNA]</scope>
    <source>
        <strain evidence="8">SpSt-767</strain>
    </source>
</reference>
<dbReference type="InterPro" id="IPR001041">
    <property type="entry name" value="2Fe-2S_ferredoxin-type"/>
</dbReference>
<dbReference type="FunFam" id="3.30.70.20:FF:000035">
    <property type="entry name" value="Iron hydrogenase 1"/>
    <property type="match status" value="1"/>
</dbReference>
<evidence type="ECO:0000256" key="5">
    <source>
        <dbReference type="ARBA" id="ARBA00023014"/>
    </source>
</evidence>
<dbReference type="GO" id="GO:0051539">
    <property type="term" value="F:4 iron, 4 sulfur cluster binding"/>
    <property type="evidence" value="ECO:0007669"/>
    <property type="project" value="UniProtKB-KW"/>
</dbReference>
<keyword evidence="4" id="KW-0408">Iron</keyword>
<evidence type="ECO:0000259" key="7">
    <source>
        <dbReference type="PROSITE" id="PS51379"/>
    </source>
</evidence>
<dbReference type="CDD" id="cd00207">
    <property type="entry name" value="fer2"/>
    <property type="match status" value="1"/>
</dbReference>
<accession>A0A7V6A354</accession>
<proteinExistence type="predicted"/>
<dbReference type="InterPro" id="IPR017900">
    <property type="entry name" value="4Fe4S_Fe_S_CS"/>
</dbReference>
<evidence type="ECO:0000259" key="6">
    <source>
        <dbReference type="PROSITE" id="PS51085"/>
    </source>
</evidence>
<feature type="domain" description="4Fe-4S ferredoxin-type" evidence="7">
    <location>
        <begin position="124"/>
        <end position="157"/>
    </location>
</feature>
<dbReference type="AlphaFoldDB" id="A0A7V6A354"/>
<sequence>MSSKKAKKDDSIDFTIDGQKVQAREGWTILETARANHIDIPTLCYHPALHPWGSCRLCVVEIRQDGRTNVTASCLAKPAAGMEVLTRSERVENVRRWVLEMLLAECPASQEIRDLAARHGVTATRFAITDPAEECLKCGRCVAVCNEVVGVRALTFGSRGVKKKLETPYRVPNNMCIGCGCCVSVCPTGALQKRLDTVRGDISRRTGASFAH</sequence>
<gene>
    <name evidence="8" type="ORF">ENV52_06555</name>
</gene>
<dbReference type="PROSITE" id="PS00198">
    <property type="entry name" value="4FE4S_FER_1"/>
    <property type="match status" value="1"/>
</dbReference>
<dbReference type="PROSITE" id="PS00641">
    <property type="entry name" value="COMPLEX1_75K_1"/>
    <property type="match status" value="1"/>
</dbReference>
<dbReference type="InterPro" id="IPR000283">
    <property type="entry name" value="NADH_UbQ_OxRdtase_75kDa_su_CS"/>
</dbReference>
<dbReference type="Gene3D" id="3.10.20.740">
    <property type="match status" value="1"/>
</dbReference>
<feature type="domain" description="4Fe-4S ferredoxin-type" evidence="7">
    <location>
        <begin position="166"/>
        <end position="196"/>
    </location>
</feature>
<evidence type="ECO:0000256" key="1">
    <source>
        <dbReference type="ARBA" id="ARBA00022485"/>
    </source>
</evidence>
<feature type="domain" description="2Fe-2S ferredoxin-type" evidence="6">
    <location>
        <begin position="10"/>
        <end position="90"/>
    </location>
</feature>
<keyword evidence="1" id="KW-0004">4Fe-4S</keyword>
<dbReference type="PROSITE" id="PS51085">
    <property type="entry name" value="2FE2S_FER_2"/>
    <property type="match status" value="1"/>
</dbReference>
<dbReference type="GO" id="GO:0042773">
    <property type="term" value="P:ATP synthesis coupled electron transport"/>
    <property type="evidence" value="ECO:0007669"/>
    <property type="project" value="InterPro"/>
</dbReference>
<keyword evidence="3" id="KW-0677">Repeat</keyword>